<feature type="region of interest" description="C4" evidence="12">
    <location>
        <begin position="113"/>
        <end position="143"/>
    </location>
</feature>
<feature type="region of interest" description="Disordered" evidence="13">
    <location>
        <begin position="990"/>
        <end position="1095"/>
    </location>
</feature>
<dbReference type="CDD" id="cd18808">
    <property type="entry name" value="SF1_C_Upf1"/>
    <property type="match status" value="1"/>
</dbReference>
<evidence type="ECO:0000256" key="10">
    <source>
        <dbReference type="ARBA" id="ARBA00022840"/>
    </source>
</evidence>
<dbReference type="Pfam" id="PF13087">
    <property type="entry name" value="AAA_12"/>
    <property type="match status" value="1"/>
</dbReference>
<dbReference type="SMART" id="SM00487">
    <property type="entry name" value="DEXDc"/>
    <property type="match status" value="1"/>
</dbReference>
<evidence type="ECO:0000256" key="2">
    <source>
        <dbReference type="ARBA" id="ARBA00007913"/>
    </source>
</evidence>
<feature type="region of interest" description="Disordered" evidence="13">
    <location>
        <begin position="881"/>
        <end position="966"/>
    </location>
</feature>
<dbReference type="InterPro" id="IPR018999">
    <property type="entry name" value="UPF1_CH/ZBD"/>
</dbReference>
<dbReference type="GO" id="GO:0016787">
    <property type="term" value="F:hydrolase activity"/>
    <property type="evidence" value="ECO:0007669"/>
    <property type="project" value="UniProtKB-KW"/>
</dbReference>
<comment type="subcellular location">
    <subcellularLocation>
        <location evidence="1">Cytoplasm</location>
    </subcellularLocation>
</comment>
<dbReference type="GO" id="GO:0005737">
    <property type="term" value="C:cytoplasm"/>
    <property type="evidence" value="ECO:0007669"/>
    <property type="project" value="UniProtKB-SubCell"/>
</dbReference>
<dbReference type="CDD" id="cd18039">
    <property type="entry name" value="DEXXQc_UPF1"/>
    <property type="match status" value="1"/>
</dbReference>
<dbReference type="InterPro" id="IPR045055">
    <property type="entry name" value="DNA2/NAM7-like"/>
</dbReference>
<evidence type="ECO:0000256" key="13">
    <source>
        <dbReference type="SAM" id="MobiDB-lite"/>
    </source>
</evidence>
<dbReference type="InParanoid" id="A0A2R5GEI2"/>
<dbReference type="InterPro" id="IPR041677">
    <property type="entry name" value="DNA2/NAM7_AAA_11"/>
</dbReference>
<evidence type="ECO:0000313" key="15">
    <source>
        <dbReference type="EMBL" id="GBG27023.1"/>
    </source>
</evidence>
<dbReference type="InterPro" id="IPR014001">
    <property type="entry name" value="Helicase_ATP-bd"/>
</dbReference>
<keyword evidence="9 12" id="KW-0862">Zinc</keyword>
<feature type="domain" description="Upf1" evidence="14">
    <location>
        <begin position="44"/>
        <end position="199"/>
    </location>
</feature>
<reference evidence="15 16" key="1">
    <citation type="submission" date="2017-12" db="EMBL/GenBank/DDBJ databases">
        <title>Sequencing, de novo assembly and annotation of complete genome of a new Thraustochytrid species, strain FCC1311.</title>
        <authorList>
            <person name="Sedici K."/>
            <person name="Godart F."/>
            <person name="Aiese Cigliano R."/>
            <person name="Sanseverino W."/>
            <person name="Barakat M."/>
            <person name="Ortet P."/>
            <person name="Marechal E."/>
            <person name="Cagnac O."/>
            <person name="Amato A."/>
        </authorList>
    </citation>
    <scope>NUCLEOTIDE SEQUENCE [LARGE SCALE GENOMIC DNA]</scope>
</reference>
<keyword evidence="5" id="KW-0547">Nucleotide-binding</keyword>
<dbReference type="CDD" id="cd21400">
    <property type="entry name" value="ZBD_UPF1-like"/>
    <property type="match status" value="1"/>
</dbReference>
<dbReference type="GO" id="GO:0003723">
    <property type="term" value="F:RNA binding"/>
    <property type="evidence" value="ECO:0007669"/>
    <property type="project" value="InterPro"/>
</dbReference>
<dbReference type="InterPro" id="IPR041679">
    <property type="entry name" value="DNA2/NAM7-like_C"/>
</dbReference>
<protein>
    <submittedName>
        <fullName evidence="15">Regulator of nonsense transcripts 1-like</fullName>
    </submittedName>
</protein>
<dbReference type="FunCoup" id="A0A2R5GEI2">
    <property type="interactions" value="441"/>
</dbReference>
<dbReference type="InterPro" id="IPR047187">
    <property type="entry name" value="SF1_C_Upf1"/>
</dbReference>
<evidence type="ECO:0000259" key="14">
    <source>
        <dbReference type="PROSITE" id="PS51997"/>
    </source>
</evidence>
<feature type="region of interest" description="Disordered" evidence="13">
    <location>
        <begin position="1"/>
        <end position="43"/>
    </location>
</feature>
<dbReference type="OrthoDB" id="6513042at2759"/>
<feature type="compositionally biased region" description="Polar residues" evidence="13">
    <location>
        <begin position="1052"/>
        <end position="1062"/>
    </location>
</feature>
<comment type="similarity">
    <text evidence="2">Belongs to the DNA2/NAM7 helicase family.</text>
</comment>
<dbReference type="AlphaFoldDB" id="A0A2R5GEI2"/>
<dbReference type="FunFam" id="3.40.50.300:FF:000097">
    <property type="entry name" value="Regulator of nonsense transcripts 1"/>
    <property type="match status" value="1"/>
</dbReference>
<dbReference type="PANTHER" id="PTHR10887:SF364">
    <property type="entry name" value="REGULATOR OF NONSENSE TRANSCRIPTS 1"/>
    <property type="match status" value="1"/>
</dbReference>
<keyword evidence="10" id="KW-0067">ATP-binding</keyword>
<dbReference type="Pfam" id="PF09416">
    <property type="entry name" value="UPF1_Zn_bind"/>
    <property type="match status" value="1"/>
</dbReference>
<keyword evidence="16" id="KW-1185">Reference proteome</keyword>
<keyword evidence="7" id="KW-0378">Hydrolase</keyword>
<proteinExistence type="inferred from homology"/>
<gene>
    <name evidence="15" type="ORF">FCC1311_032462</name>
</gene>
<feature type="compositionally biased region" description="Low complexity" evidence="13">
    <location>
        <begin position="1017"/>
        <end position="1037"/>
    </location>
</feature>
<feature type="region of interest" description="CC/SHH/C" evidence="12">
    <location>
        <begin position="66"/>
        <end position="94"/>
    </location>
</feature>
<accession>A0A2R5GEI2</accession>
<dbReference type="GO" id="GO:0000184">
    <property type="term" value="P:nuclear-transcribed mRNA catabolic process, nonsense-mediated decay"/>
    <property type="evidence" value="ECO:0007669"/>
    <property type="project" value="InterPro"/>
</dbReference>
<dbReference type="Gene3D" id="6.10.140.1240">
    <property type="match status" value="1"/>
</dbReference>
<sequence length="1095" mass="119526">MAEAAPTLAASEEFEQDYNEQQQQQQEQEQDIQHQDESGAEADAAEPEELACAYCGVTESISLVQCVATGNWFCNGSGRGPASHCIQHLVRSRSPSRAIRLSPDNPLATAIECYQCSMSNVFCLGFVATKGAEGLVVLLCRSCTNSSSLKAEWNVQNWTPLVVDKSLLNWLVPVPTDEEKVNSVTTAQINRMEDLWKSNPGVSLNAAVDEDEDDLEPVQLRYEDGYHYRSVFAALVDLEAEYDREMKSHLSEDGIAVRWKVSEISQRVIAAFSFGALFSESMRVTIGDELKISLSPGTRRAWTCNGTVVAVNEDGDIELELSRKDEAPLHVTQGFSISFVWKPVTFERMSNALKTLAVEDSSLSGYLFHKLLGHDVDDQTLKVDLPARYGVKGLPDLNDSQVSAIQQALTRPLALIQGPPGTGKTVTSATLVYHMVKQNKGAQVLVTAPSNVAVDQLAAKIHQTNLKVVRLAAKSREHLDSSVEHLSLHYVVQHLGGESSLALQRLLKKREDSGNQLSASDQKRLMSLRRSLEREVLRAADVICCTCSGAADPRLAKYKFKHVLLDEATQATEPESLIPIVRGCKQFVLVGDHCQLGPVVVCKKAANAGLNSSLFERLVTLGLRPLRLTVQYRMHPCLSEFPSNTFYEGSLENGVSEAERTPSSVDFPWPRPDKPMMFFSCMGAEELASTGTSYLNRTEAANCERVVTALLNGGAVPAQIGVVTPYEGQRAFLVSELQRGPLPTQTYKEIEISSVDAFQGREKDFIILSCVRSNQKQGIGFLNDPRRLNVALTRAKYGLIILGNPLVLAQRPLWNTLLVHFRDEGVLVEGSLANLTVSAMKFPNAKKYYRDRRQRIFDENATRAFSGDVSDPFGERAAQANTAPVLDSRHDPRYGGARHQHSAAGPASSATGASGGQPADGRSGTSSGAEPAAVTPLAGGPAVNAGPGSAGQGLSEDSSAFGPGPAIPMPAISAPVARYKGFGDFDYVDRPLHAPSHHGNNGVNDVFHHQQQHQHQQHQQQPQQQGHRPPQQPPQQHALPHLHEDMPLTQFGGPSQSQTQGFANMMTQQPMSQPMSQSQSVYKFEDEDDDDSDGE</sequence>
<dbReference type="SUPFAM" id="SSF52540">
    <property type="entry name" value="P-loop containing nucleoside triphosphate hydrolases"/>
    <property type="match status" value="1"/>
</dbReference>
<name>A0A2R5GEI2_9STRA</name>
<dbReference type="GO" id="GO:0003724">
    <property type="term" value="F:RNA helicase activity"/>
    <property type="evidence" value="ECO:0007669"/>
    <property type="project" value="InterPro"/>
</dbReference>
<feature type="compositionally biased region" description="Low complexity" evidence="13">
    <location>
        <begin position="902"/>
        <end position="919"/>
    </location>
</feature>
<evidence type="ECO:0000313" key="16">
    <source>
        <dbReference type="Proteomes" id="UP000241890"/>
    </source>
</evidence>
<feature type="compositionally biased region" description="Low complexity" evidence="13">
    <location>
        <begin position="1065"/>
        <end position="1080"/>
    </location>
</feature>
<evidence type="ECO:0000256" key="8">
    <source>
        <dbReference type="ARBA" id="ARBA00022806"/>
    </source>
</evidence>
<dbReference type="Pfam" id="PF13086">
    <property type="entry name" value="AAA_11"/>
    <property type="match status" value="1"/>
</dbReference>
<evidence type="ECO:0000256" key="3">
    <source>
        <dbReference type="ARBA" id="ARBA00022490"/>
    </source>
</evidence>
<dbReference type="EMBL" id="BEYU01000027">
    <property type="protein sequence ID" value="GBG27023.1"/>
    <property type="molecule type" value="Genomic_DNA"/>
</dbReference>
<keyword evidence="4 12" id="KW-0479">Metal-binding</keyword>
<dbReference type="Pfam" id="PF18141">
    <property type="entry name" value="UPF1_1B_dom"/>
    <property type="match status" value="1"/>
</dbReference>
<evidence type="ECO:0000256" key="6">
    <source>
        <dbReference type="ARBA" id="ARBA00022771"/>
    </source>
</evidence>
<dbReference type="InterPro" id="IPR006935">
    <property type="entry name" value="Helicase/UvrB_N"/>
</dbReference>
<evidence type="ECO:0000256" key="9">
    <source>
        <dbReference type="ARBA" id="ARBA00022833"/>
    </source>
</evidence>
<evidence type="ECO:0000256" key="7">
    <source>
        <dbReference type="ARBA" id="ARBA00022801"/>
    </source>
</evidence>
<dbReference type="GO" id="GO:0003678">
    <property type="term" value="F:DNA helicase activity"/>
    <property type="evidence" value="ECO:0007669"/>
    <property type="project" value="UniProtKB-EC"/>
</dbReference>
<dbReference type="GO" id="GO:0003677">
    <property type="term" value="F:DNA binding"/>
    <property type="evidence" value="ECO:0007669"/>
    <property type="project" value="InterPro"/>
</dbReference>
<keyword evidence="3" id="KW-0963">Cytoplasm</keyword>
<dbReference type="PROSITE" id="PS51997">
    <property type="entry name" value="UPF1_CH_RICH"/>
    <property type="match status" value="1"/>
</dbReference>
<comment type="catalytic activity">
    <reaction evidence="11">
        <text>ATP + H2O = ADP + phosphate + H(+)</text>
        <dbReference type="Rhea" id="RHEA:13065"/>
        <dbReference type="ChEBI" id="CHEBI:15377"/>
        <dbReference type="ChEBI" id="CHEBI:15378"/>
        <dbReference type="ChEBI" id="CHEBI:30616"/>
        <dbReference type="ChEBI" id="CHEBI:43474"/>
        <dbReference type="ChEBI" id="CHEBI:456216"/>
        <dbReference type="EC" id="3.6.4.12"/>
    </reaction>
    <physiologicalReaction direction="left-to-right" evidence="11">
        <dbReference type="Rhea" id="RHEA:13066"/>
    </physiologicalReaction>
</comment>
<dbReference type="InterPro" id="IPR040812">
    <property type="entry name" value="UPF1_1B_dom"/>
</dbReference>
<dbReference type="InterPro" id="IPR027417">
    <property type="entry name" value="P-loop_NTPase"/>
</dbReference>
<evidence type="ECO:0000256" key="4">
    <source>
        <dbReference type="ARBA" id="ARBA00022723"/>
    </source>
</evidence>
<keyword evidence="8" id="KW-0347">Helicase</keyword>
<dbReference type="Pfam" id="PF04851">
    <property type="entry name" value="ResIII"/>
    <property type="match status" value="1"/>
</dbReference>
<dbReference type="Proteomes" id="UP000241890">
    <property type="component" value="Unassembled WGS sequence"/>
</dbReference>
<dbReference type="Gene3D" id="2.40.30.230">
    <property type="match status" value="1"/>
</dbReference>
<feature type="region of interest" description="C3H" evidence="12">
    <location>
        <begin position="52"/>
        <end position="84"/>
    </location>
</feature>
<evidence type="ECO:0000256" key="12">
    <source>
        <dbReference type="PROSITE-ProRule" id="PRU01341"/>
    </source>
</evidence>
<dbReference type="PANTHER" id="PTHR10887">
    <property type="entry name" value="DNA2/NAM7 HELICASE FAMILY"/>
    <property type="match status" value="1"/>
</dbReference>
<keyword evidence="6 12" id="KW-0863">Zinc-finger</keyword>
<dbReference type="Gene3D" id="3.40.50.300">
    <property type="entry name" value="P-loop containing nucleotide triphosphate hydrolases"/>
    <property type="match status" value="2"/>
</dbReference>
<dbReference type="CDD" id="cd21407">
    <property type="entry name" value="1B_UPF1-like"/>
    <property type="match status" value="1"/>
</dbReference>
<dbReference type="GO" id="GO:0005524">
    <property type="term" value="F:ATP binding"/>
    <property type="evidence" value="ECO:0007669"/>
    <property type="project" value="UniProtKB-KW"/>
</dbReference>
<evidence type="ECO:0000256" key="5">
    <source>
        <dbReference type="ARBA" id="ARBA00022741"/>
    </source>
</evidence>
<evidence type="ECO:0000256" key="11">
    <source>
        <dbReference type="ARBA" id="ARBA00048432"/>
    </source>
</evidence>
<feature type="compositionally biased region" description="Acidic residues" evidence="13">
    <location>
        <begin position="1085"/>
        <end position="1095"/>
    </location>
</feature>
<comment type="caution">
    <text evidence="15">The sequence shown here is derived from an EMBL/GenBank/DDBJ whole genome shotgun (WGS) entry which is preliminary data.</text>
</comment>
<dbReference type="GO" id="GO:0008270">
    <property type="term" value="F:zinc ion binding"/>
    <property type="evidence" value="ECO:0007669"/>
    <property type="project" value="UniProtKB-UniRule"/>
</dbReference>
<organism evidence="15 16">
    <name type="scientific">Hondaea fermentalgiana</name>
    <dbReference type="NCBI Taxonomy" id="2315210"/>
    <lineage>
        <taxon>Eukaryota</taxon>
        <taxon>Sar</taxon>
        <taxon>Stramenopiles</taxon>
        <taxon>Bigyra</taxon>
        <taxon>Labyrinthulomycetes</taxon>
        <taxon>Thraustochytrida</taxon>
        <taxon>Thraustochytriidae</taxon>
        <taxon>Hondaea</taxon>
    </lineage>
</organism>
<evidence type="ECO:0000256" key="1">
    <source>
        <dbReference type="ARBA" id="ARBA00004496"/>
    </source>
</evidence>